<evidence type="ECO:0000256" key="1">
    <source>
        <dbReference type="ARBA" id="ARBA00008542"/>
    </source>
</evidence>
<reference evidence="3 4" key="1">
    <citation type="submission" date="2016-10" db="EMBL/GenBank/DDBJ databases">
        <authorList>
            <person name="de Groot N.N."/>
        </authorList>
    </citation>
    <scope>NUCLEOTIDE SEQUENCE [LARGE SCALE GENOMIC DNA]</scope>
    <source>
        <strain evidence="3 4">DSM 22788</strain>
    </source>
</reference>
<dbReference type="GO" id="GO:0006508">
    <property type="term" value="P:proteolysis"/>
    <property type="evidence" value="ECO:0007669"/>
    <property type="project" value="UniProtKB-KW"/>
</dbReference>
<feature type="domain" description="DJ-1/PfpI" evidence="2">
    <location>
        <begin position="7"/>
        <end position="171"/>
    </location>
</feature>
<dbReference type="eggNOG" id="COG0693">
    <property type="taxonomic scope" value="Bacteria"/>
</dbReference>
<dbReference type="Pfam" id="PF01965">
    <property type="entry name" value="DJ-1_PfpI"/>
    <property type="match status" value="1"/>
</dbReference>
<dbReference type="InterPro" id="IPR002818">
    <property type="entry name" value="DJ-1/PfpI"/>
</dbReference>
<organism evidence="3 4">
    <name type="scientific">Leucobacter chromiiresistens</name>
    <dbReference type="NCBI Taxonomy" id="1079994"/>
    <lineage>
        <taxon>Bacteria</taxon>
        <taxon>Bacillati</taxon>
        <taxon>Actinomycetota</taxon>
        <taxon>Actinomycetes</taxon>
        <taxon>Micrococcales</taxon>
        <taxon>Microbacteriaceae</taxon>
        <taxon>Leucobacter</taxon>
    </lineage>
</organism>
<evidence type="ECO:0000313" key="3">
    <source>
        <dbReference type="EMBL" id="SDQ50221.1"/>
    </source>
</evidence>
<evidence type="ECO:0000313" key="4">
    <source>
        <dbReference type="Proteomes" id="UP000182690"/>
    </source>
</evidence>
<dbReference type="OrthoDB" id="9792284at2"/>
<dbReference type="RefSeq" id="WP_010156359.1">
    <property type="nucleotide sequence ID" value="NZ_FNKB01000002.1"/>
</dbReference>
<dbReference type="EMBL" id="FNKB01000002">
    <property type="protein sequence ID" value="SDQ50221.1"/>
    <property type="molecule type" value="Genomic_DNA"/>
</dbReference>
<gene>
    <name evidence="3" type="ORF">SAMN04488565_2764</name>
</gene>
<dbReference type="InterPro" id="IPR006286">
    <property type="entry name" value="C56_PfpI-like"/>
</dbReference>
<dbReference type="PANTHER" id="PTHR42733:SF12">
    <property type="entry name" value="PROTEINASE"/>
    <property type="match status" value="1"/>
</dbReference>
<keyword evidence="3" id="KW-0645">Protease</keyword>
<evidence type="ECO:0000259" key="2">
    <source>
        <dbReference type="Pfam" id="PF01965"/>
    </source>
</evidence>
<name>A0A1H1BEG0_9MICO</name>
<protein>
    <submittedName>
        <fullName evidence="3">Protease I</fullName>
    </submittedName>
</protein>
<dbReference type="STRING" id="1079994.SAMN04488565_2764"/>
<dbReference type="AlphaFoldDB" id="A0A1H1BEG0"/>
<dbReference type="GO" id="GO:0008233">
    <property type="term" value="F:peptidase activity"/>
    <property type="evidence" value="ECO:0007669"/>
    <property type="project" value="UniProtKB-KW"/>
</dbReference>
<dbReference type="CDD" id="cd03134">
    <property type="entry name" value="GATase1_PfpI_like"/>
    <property type="match status" value="1"/>
</dbReference>
<dbReference type="Proteomes" id="UP000182690">
    <property type="component" value="Unassembled WGS sequence"/>
</dbReference>
<accession>A0A1H1BEG0</accession>
<comment type="similarity">
    <text evidence="1">Belongs to the peptidase C56 family.</text>
</comment>
<proteinExistence type="inferred from homology"/>
<dbReference type="Gene3D" id="3.40.50.880">
    <property type="match status" value="1"/>
</dbReference>
<dbReference type="NCBIfam" id="TIGR01382">
    <property type="entry name" value="PfpI"/>
    <property type="match status" value="1"/>
</dbReference>
<keyword evidence="3" id="KW-0378">Hydrolase</keyword>
<sequence length="182" mass="19106">MSHLTGKRVAVLATDGFEDSELTEPISAVQEHGAEVTVVSTQTGSITGKNGHEQEVSLTSADAKADDFDALVLPGGVVNGDQIRLDADAVAFTKSFFAQHKPVGAICHGGWILADADVLHGRTVTSYASLRTDLQNAGATWVDEEVVVDQGLVTSRTPDDLPAFNAKLVEEIGEGEHPGQTA</sequence>
<dbReference type="SUPFAM" id="SSF52317">
    <property type="entry name" value="Class I glutamine amidotransferase-like"/>
    <property type="match status" value="1"/>
</dbReference>
<dbReference type="PANTHER" id="PTHR42733">
    <property type="entry name" value="DJ-1 PROTEIN"/>
    <property type="match status" value="1"/>
</dbReference>
<dbReference type="InterPro" id="IPR029062">
    <property type="entry name" value="Class_I_gatase-like"/>
</dbReference>
<dbReference type="PROSITE" id="PS51276">
    <property type="entry name" value="PEPTIDASE_C56_PFPI"/>
    <property type="match status" value="1"/>
</dbReference>